<dbReference type="FunFam" id="3.20.20.80:FF:000004">
    <property type="entry name" value="Beta-glucosidase 6-phospho-beta-glucosidase"/>
    <property type="match status" value="1"/>
</dbReference>
<dbReference type="InterPro" id="IPR033132">
    <property type="entry name" value="GH_1_N_CS"/>
</dbReference>
<name>A0A2S6HTA1_9FIRM</name>
<dbReference type="GO" id="GO:0008422">
    <property type="term" value="F:beta-glucosidase activity"/>
    <property type="evidence" value="ECO:0007669"/>
    <property type="project" value="TreeGrafter"/>
</dbReference>
<keyword evidence="2" id="KW-0378">Hydrolase</keyword>
<evidence type="ECO:0000256" key="1">
    <source>
        <dbReference type="ARBA" id="ARBA00010838"/>
    </source>
</evidence>
<dbReference type="OrthoDB" id="9765195at2"/>
<evidence type="ECO:0000256" key="4">
    <source>
        <dbReference type="RuleBase" id="RU003690"/>
    </source>
</evidence>
<accession>A0A2S6HTA1</accession>
<dbReference type="InterPro" id="IPR001360">
    <property type="entry name" value="Glyco_hydro_1"/>
</dbReference>
<sequence length="484" mass="56095">MIFPEDFLWGGATAANQCEGGFQEGGKGITIQDLVKGGSRNSPRMFKSRIEADQFYPSHQAVDFYNHYKEDIKYFGEMGFRCYRMSISWARIFPNGDDIQPNEEGLKFYDDIFNECRKYKIEPMVTLSHFDMPWSLTVRKNGFLSRDTINDFVRYTECVMNYYKGKVRYWLTFNEINFGILEMGAYNSLGIVQPEDMENDYFIPKSRLKRNRQQQFQALHHQFIASAMVTRLAHEIDPQNKVGCMISHITQYPLTCHPQDILETQKKDRILNKFCGDVMVWGSYPKYMETYMCDNQIEIEKQPEDAEILKNGCVDYYAFSYYMTNCSTIRTDVEQVNGNLMGGARNPYLKASEWGWQIDPSGLQYTLNNLWDRYHIPLMIVENGLGAPDVISPDGKIHDDYRINYLTDHIKAIGASISEGADVMGYTVWSALDLISAGTGEMYKRYGLVYVDRHDDGTGDFRRIPKDSFYWYKKCIESNGGNLE</sequence>
<gene>
    <name evidence="5" type="ORF">BXY41_105204</name>
</gene>
<organism evidence="5 6">
    <name type="scientific">Lacrimispora xylanisolvens</name>
    <dbReference type="NCBI Taxonomy" id="384636"/>
    <lineage>
        <taxon>Bacteria</taxon>
        <taxon>Bacillati</taxon>
        <taxon>Bacillota</taxon>
        <taxon>Clostridia</taxon>
        <taxon>Lachnospirales</taxon>
        <taxon>Lachnospiraceae</taxon>
        <taxon>Lacrimispora</taxon>
    </lineage>
</organism>
<keyword evidence="6" id="KW-1185">Reference proteome</keyword>
<dbReference type="GO" id="GO:0005829">
    <property type="term" value="C:cytosol"/>
    <property type="evidence" value="ECO:0007669"/>
    <property type="project" value="TreeGrafter"/>
</dbReference>
<dbReference type="Gene3D" id="3.20.20.80">
    <property type="entry name" value="Glycosidases"/>
    <property type="match status" value="1"/>
</dbReference>
<dbReference type="PROSITE" id="PS00653">
    <property type="entry name" value="GLYCOSYL_HYDROL_F1_2"/>
    <property type="match status" value="1"/>
</dbReference>
<dbReference type="PANTHER" id="PTHR10353:SF296">
    <property type="entry name" value="6-PHOSPHO-BETA-GLUCOSIDASE"/>
    <property type="match status" value="1"/>
</dbReference>
<dbReference type="SUPFAM" id="SSF51445">
    <property type="entry name" value="(Trans)glycosidases"/>
    <property type="match status" value="1"/>
</dbReference>
<comment type="caution">
    <text evidence="5">The sequence shown here is derived from an EMBL/GenBank/DDBJ whole genome shotgun (WGS) entry which is preliminary data.</text>
</comment>
<dbReference type="RefSeq" id="WP_104436970.1">
    <property type="nucleotide sequence ID" value="NZ_PTJA01000005.1"/>
</dbReference>
<dbReference type="PRINTS" id="PR00131">
    <property type="entry name" value="GLHYDRLASE1"/>
</dbReference>
<proteinExistence type="inferred from homology"/>
<comment type="similarity">
    <text evidence="1 4">Belongs to the glycosyl hydrolase 1 family.</text>
</comment>
<dbReference type="GO" id="GO:0016052">
    <property type="term" value="P:carbohydrate catabolic process"/>
    <property type="evidence" value="ECO:0007669"/>
    <property type="project" value="TreeGrafter"/>
</dbReference>
<keyword evidence="3" id="KW-0326">Glycosidase</keyword>
<evidence type="ECO:0000256" key="3">
    <source>
        <dbReference type="ARBA" id="ARBA00023295"/>
    </source>
</evidence>
<protein>
    <submittedName>
        <fullName evidence="5">6-phospho-beta-glucosidase</fullName>
    </submittedName>
</protein>
<dbReference type="Pfam" id="PF00232">
    <property type="entry name" value="Glyco_hydro_1"/>
    <property type="match status" value="1"/>
</dbReference>
<dbReference type="Proteomes" id="UP000237749">
    <property type="component" value="Unassembled WGS sequence"/>
</dbReference>
<evidence type="ECO:0000256" key="2">
    <source>
        <dbReference type="ARBA" id="ARBA00022801"/>
    </source>
</evidence>
<dbReference type="EMBL" id="PTJA01000005">
    <property type="protein sequence ID" value="PPK80985.1"/>
    <property type="molecule type" value="Genomic_DNA"/>
</dbReference>
<reference evidence="5 6" key="1">
    <citation type="submission" date="2018-02" db="EMBL/GenBank/DDBJ databases">
        <title>Genomic Encyclopedia of Archaeal and Bacterial Type Strains, Phase II (KMG-II): from individual species to whole genera.</title>
        <authorList>
            <person name="Goeker M."/>
        </authorList>
    </citation>
    <scope>NUCLEOTIDE SEQUENCE [LARGE SCALE GENOMIC DNA]</scope>
    <source>
        <strain evidence="5 6">DSM 3808</strain>
    </source>
</reference>
<evidence type="ECO:0000313" key="6">
    <source>
        <dbReference type="Proteomes" id="UP000237749"/>
    </source>
</evidence>
<dbReference type="InterPro" id="IPR017853">
    <property type="entry name" value="GH"/>
</dbReference>
<dbReference type="AlphaFoldDB" id="A0A2S6HTA1"/>
<dbReference type="PANTHER" id="PTHR10353">
    <property type="entry name" value="GLYCOSYL HYDROLASE"/>
    <property type="match status" value="1"/>
</dbReference>
<evidence type="ECO:0000313" key="5">
    <source>
        <dbReference type="EMBL" id="PPK80985.1"/>
    </source>
</evidence>